<reference evidence="1 2" key="1">
    <citation type="submission" date="2019-02" db="EMBL/GenBank/DDBJ databases">
        <title>Deep-cultivation of Planctomycetes and their phenomic and genomic characterization uncovers novel biology.</title>
        <authorList>
            <person name="Wiegand S."/>
            <person name="Jogler M."/>
            <person name="Boedeker C."/>
            <person name="Pinto D."/>
            <person name="Vollmers J."/>
            <person name="Rivas-Marin E."/>
            <person name="Kohn T."/>
            <person name="Peeters S.H."/>
            <person name="Heuer A."/>
            <person name="Rast P."/>
            <person name="Oberbeckmann S."/>
            <person name="Bunk B."/>
            <person name="Jeske O."/>
            <person name="Meyerdierks A."/>
            <person name="Storesund J.E."/>
            <person name="Kallscheuer N."/>
            <person name="Luecker S."/>
            <person name="Lage O.M."/>
            <person name="Pohl T."/>
            <person name="Merkel B.J."/>
            <person name="Hornburger P."/>
            <person name="Mueller R.-W."/>
            <person name="Bruemmer F."/>
            <person name="Labrenz M."/>
            <person name="Spormann A.M."/>
            <person name="Op Den Camp H."/>
            <person name="Overmann J."/>
            <person name="Amann R."/>
            <person name="Jetten M.S.M."/>
            <person name="Mascher T."/>
            <person name="Medema M.H."/>
            <person name="Devos D.P."/>
            <person name="Kaster A.-K."/>
            <person name="Ovreas L."/>
            <person name="Rohde M."/>
            <person name="Galperin M.Y."/>
            <person name="Jogler C."/>
        </authorList>
    </citation>
    <scope>NUCLEOTIDE SEQUENCE [LARGE SCALE GENOMIC DNA]</scope>
    <source>
        <strain evidence="1 2">KOR34</strain>
    </source>
</reference>
<evidence type="ECO:0000313" key="1">
    <source>
        <dbReference type="EMBL" id="TWT32358.1"/>
    </source>
</evidence>
<name>A0A5C5V1L0_9BACT</name>
<keyword evidence="2" id="KW-1185">Reference proteome</keyword>
<organism evidence="1 2">
    <name type="scientific">Posidoniimonas corsicana</name>
    <dbReference type="NCBI Taxonomy" id="1938618"/>
    <lineage>
        <taxon>Bacteria</taxon>
        <taxon>Pseudomonadati</taxon>
        <taxon>Planctomycetota</taxon>
        <taxon>Planctomycetia</taxon>
        <taxon>Pirellulales</taxon>
        <taxon>Lacipirellulaceae</taxon>
        <taxon>Posidoniimonas</taxon>
    </lineage>
</organism>
<protein>
    <submittedName>
        <fullName evidence="1">Uncharacterized protein</fullName>
    </submittedName>
</protein>
<proteinExistence type="predicted"/>
<accession>A0A5C5V1L0</accession>
<sequence length="117" mass="12902">MPTAGATIILGSGTCKADANGEVQILRNGEEPFAYFVTLPDGATYVGEVRGHGSYEVYFSDKGVRTVTSTNHGIFRVKSETTSVKTPAELLRQLESGEISEREFFRQHPRPIPNEQR</sequence>
<gene>
    <name evidence="1" type="ORF">KOR34_41210</name>
</gene>
<dbReference type="EMBL" id="SIHJ01000003">
    <property type="protein sequence ID" value="TWT32358.1"/>
    <property type="molecule type" value="Genomic_DNA"/>
</dbReference>
<evidence type="ECO:0000313" key="2">
    <source>
        <dbReference type="Proteomes" id="UP000316714"/>
    </source>
</evidence>
<comment type="caution">
    <text evidence="1">The sequence shown here is derived from an EMBL/GenBank/DDBJ whole genome shotgun (WGS) entry which is preliminary data.</text>
</comment>
<dbReference type="Proteomes" id="UP000316714">
    <property type="component" value="Unassembled WGS sequence"/>
</dbReference>
<dbReference type="AlphaFoldDB" id="A0A5C5V1L0"/>